<dbReference type="AlphaFoldDB" id="A0A5C5V5K5"/>
<dbReference type="Gene3D" id="2.120.10.10">
    <property type="match status" value="1"/>
</dbReference>
<keyword evidence="3" id="KW-1185">Reference proteome</keyword>
<evidence type="ECO:0000313" key="2">
    <source>
        <dbReference type="EMBL" id="TWT33591.1"/>
    </source>
</evidence>
<accession>A0A5C5V5K5</accession>
<evidence type="ECO:0000256" key="1">
    <source>
        <dbReference type="SAM" id="SignalP"/>
    </source>
</evidence>
<gene>
    <name evidence="2" type="ORF">KOR34_34230</name>
</gene>
<dbReference type="InterPro" id="IPR036278">
    <property type="entry name" value="Sialidase_sf"/>
</dbReference>
<reference evidence="2 3" key="1">
    <citation type="submission" date="2019-02" db="EMBL/GenBank/DDBJ databases">
        <title>Deep-cultivation of Planctomycetes and their phenomic and genomic characterization uncovers novel biology.</title>
        <authorList>
            <person name="Wiegand S."/>
            <person name="Jogler M."/>
            <person name="Boedeker C."/>
            <person name="Pinto D."/>
            <person name="Vollmers J."/>
            <person name="Rivas-Marin E."/>
            <person name="Kohn T."/>
            <person name="Peeters S.H."/>
            <person name="Heuer A."/>
            <person name="Rast P."/>
            <person name="Oberbeckmann S."/>
            <person name="Bunk B."/>
            <person name="Jeske O."/>
            <person name="Meyerdierks A."/>
            <person name="Storesund J.E."/>
            <person name="Kallscheuer N."/>
            <person name="Luecker S."/>
            <person name="Lage O.M."/>
            <person name="Pohl T."/>
            <person name="Merkel B.J."/>
            <person name="Hornburger P."/>
            <person name="Mueller R.-W."/>
            <person name="Bruemmer F."/>
            <person name="Labrenz M."/>
            <person name="Spormann A.M."/>
            <person name="Op Den Camp H."/>
            <person name="Overmann J."/>
            <person name="Amann R."/>
            <person name="Jetten M.S.M."/>
            <person name="Mascher T."/>
            <person name="Medema M.H."/>
            <person name="Devos D.P."/>
            <person name="Kaster A.-K."/>
            <person name="Ovreas L."/>
            <person name="Rohde M."/>
            <person name="Galperin M.Y."/>
            <person name="Jogler C."/>
        </authorList>
    </citation>
    <scope>NUCLEOTIDE SEQUENCE [LARGE SCALE GENOMIC DNA]</scope>
    <source>
        <strain evidence="2 3">KOR34</strain>
    </source>
</reference>
<dbReference type="Proteomes" id="UP000316714">
    <property type="component" value="Unassembled WGS sequence"/>
</dbReference>
<evidence type="ECO:0008006" key="4">
    <source>
        <dbReference type="Google" id="ProtNLM"/>
    </source>
</evidence>
<sequence length="494" mass="54184" precursor="true">MPITAHCPATLKRCVAFMILLVSAGGAFPTAVIATEVVDAAPANGYRGIWYSVGRTGDEYRYKYSGGLGTYCAKHAPFAVHRAEVGKTFFVYGGAASGTTDRLVHMVGCYDHQTGLVARPRLLLDKQTGDAHDNPVLSVDDEGHLWVFSTSHGRGRPSFIHKSVEPHAIDRFERIDAVYGGAGGETPLDNFSYVQAWRRPAGGFAAFFTHYQDPADRTSMFMTSEDGRRWSAWTRLAAIEKGHYQISAARDGLLAAAFNYHPRSGGLDSRTNLYYLQTPDSGHSWQTADGQPVDTPVTSPNSPCLVHDFASEGRNVYLKDIRLDGAGRPLILVVTSGGHAPGPTNDPRTWELFRWTGDAWRRSVVARSDNNYDMGSLYLEDGRLRVIAPTLPGPQAYNPGGEIAMHVSTDGGQAWRLERRLTDGSEHNHGYVRRPVDAAADFYALWADGHGRQPSESRLYFCTQAGEVFRLPTTMDSAWARPQPVTAPPADARP</sequence>
<protein>
    <recommendedName>
        <fullName evidence="4">BNR/Asp-box repeat protein</fullName>
    </recommendedName>
</protein>
<name>A0A5C5V5K5_9BACT</name>
<keyword evidence="1" id="KW-0732">Signal</keyword>
<evidence type="ECO:0000313" key="3">
    <source>
        <dbReference type="Proteomes" id="UP000316714"/>
    </source>
</evidence>
<feature type="chain" id="PRO_5023014690" description="BNR/Asp-box repeat protein" evidence="1">
    <location>
        <begin position="35"/>
        <end position="494"/>
    </location>
</feature>
<comment type="caution">
    <text evidence="2">The sequence shown here is derived from an EMBL/GenBank/DDBJ whole genome shotgun (WGS) entry which is preliminary data.</text>
</comment>
<dbReference type="SUPFAM" id="SSF50939">
    <property type="entry name" value="Sialidases"/>
    <property type="match status" value="1"/>
</dbReference>
<dbReference type="EMBL" id="SIHJ01000002">
    <property type="protein sequence ID" value="TWT33591.1"/>
    <property type="molecule type" value="Genomic_DNA"/>
</dbReference>
<proteinExistence type="predicted"/>
<organism evidence="2 3">
    <name type="scientific">Posidoniimonas corsicana</name>
    <dbReference type="NCBI Taxonomy" id="1938618"/>
    <lineage>
        <taxon>Bacteria</taxon>
        <taxon>Pseudomonadati</taxon>
        <taxon>Planctomycetota</taxon>
        <taxon>Planctomycetia</taxon>
        <taxon>Pirellulales</taxon>
        <taxon>Lacipirellulaceae</taxon>
        <taxon>Posidoniimonas</taxon>
    </lineage>
</organism>
<dbReference type="Pfam" id="PF15892">
    <property type="entry name" value="BNR_4"/>
    <property type="match status" value="1"/>
</dbReference>
<feature type="signal peptide" evidence="1">
    <location>
        <begin position="1"/>
        <end position="34"/>
    </location>
</feature>